<dbReference type="Proteomes" id="UP000236161">
    <property type="component" value="Unassembled WGS sequence"/>
</dbReference>
<name>A0A2I0AUI5_9ASPA</name>
<dbReference type="EMBL" id="KZ451950">
    <property type="protein sequence ID" value="PKA59213.1"/>
    <property type="molecule type" value="Genomic_DNA"/>
</dbReference>
<dbReference type="InterPro" id="IPR009057">
    <property type="entry name" value="Homeodomain-like_sf"/>
</dbReference>
<sequence length="849" mass="94120">MSTDKVLLTYKRKRFSCLADVSHDCKAPNFPPNNLEEPSKSSYQKPRFDEHDEKLKNEHLGKLQCLPSDDSCRVNGSMQKLVPSFKSIGKNNSTGGKDMGNIIDHSREMIIKEMVENVSRNPCSSANLSCCNDREPIQMDGLRGKSGLVDKTCSEGNPTVVSEIEARINNTINIDVNAINDTSSACSKLVASMTVHIEDKCDSVMFDRSNVKENSGTPLITFFRRAKRKQNTTEMITGRSSKTLEKQKSDGTCSSQPMRLNFTCEGSSQKCVIDEETNKTPVLPENIGITSCLPLADEEPESTLISDTNNFEKRPISCTSNDIEAAGMDVGLSIAPLSDCAKNMGTTKQDTNVVPGNHRKSQDISIPQCTIVLGDEENDDRGKELEWLESLDKALREKSKDRYPCSLRVQDNVNHRDGSDPIFPTSVSVQSLNIQDIPVRYSTSNPLTENLPSATPFTDFFGLCQSSNPHLPMDLNCFPASSSSQFANNVFMQGRQLPCSSKANPSFLRHKYIAPNIIADTMMFRGQQGFIADNLRRFSLEWSEEELDFLWIGVRRHGTENWDAMLRDPKLRFAPSRIPEDLALQWVKEQRKLSSGILYPPVRALKPNLYSTPFLDGLYSSNNPQFTAETRLSLGDVYLHKENTSTISQFNPSFIAGLRHPKHAGLSSTMYHKECVPHQNFSERSVHQHHPAELLPSTSLPHWLKEVYSLCPSSSDFTWHPFTATGNAQSSANNDMRLCEQATSSKDLKGRGILKRKSTISGRNLGALWIGETSGPTEDSIARTKLNVILPTQYLPSELPASAVGASNPKNICDSGDQISVFNAPNDVVVIDSGASSEETISDDQNSKP</sequence>
<evidence type="ECO:0000313" key="2">
    <source>
        <dbReference type="Proteomes" id="UP000236161"/>
    </source>
</evidence>
<evidence type="ECO:0000313" key="1">
    <source>
        <dbReference type="EMBL" id="PKA59213.1"/>
    </source>
</evidence>
<organism evidence="1 2">
    <name type="scientific">Apostasia shenzhenica</name>
    <dbReference type="NCBI Taxonomy" id="1088818"/>
    <lineage>
        <taxon>Eukaryota</taxon>
        <taxon>Viridiplantae</taxon>
        <taxon>Streptophyta</taxon>
        <taxon>Embryophyta</taxon>
        <taxon>Tracheophyta</taxon>
        <taxon>Spermatophyta</taxon>
        <taxon>Magnoliopsida</taxon>
        <taxon>Liliopsida</taxon>
        <taxon>Asparagales</taxon>
        <taxon>Orchidaceae</taxon>
        <taxon>Apostasioideae</taxon>
        <taxon>Apostasia</taxon>
    </lineage>
</organism>
<dbReference type="SUPFAM" id="SSF46689">
    <property type="entry name" value="Homeodomain-like"/>
    <property type="match status" value="1"/>
</dbReference>
<proteinExistence type="predicted"/>
<protein>
    <recommendedName>
        <fullName evidence="3">Myb-like domain-containing protein</fullName>
    </recommendedName>
</protein>
<reference evidence="1 2" key="1">
    <citation type="journal article" date="2017" name="Nature">
        <title>The Apostasia genome and the evolution of orchids.</title>
        <authorList>
            <person name="Zhang G.Q."/>
            <person name="Liu K.W."/>
            <person name="Li Z."/>
            <person name="Lohaus R."/>
            <person name="Hsiao Y.Y."/>
            <person name="Niu S.C."/>
            <person name="Wang J.Y."/>
            <person name="Lin Y.C."/>
            <person name="Xu Q."/>
            <person name="Chen L.J."/>
            <person name="Yoshida K."/>
            <person name="Fujiwara S."/>
            <person name="Wang Z.W."/>
            <person name="Zhang Y.Q."/>
            <person name="Mitsuda N."/>
            <person name="Wang M."/>
            <person name="Liu G.H."/>
            <person name="Pecoraro L."/>
            <person name="Huang H.X."/>
            <person name="Xiao X.J."/>
            <person name="Lin M."/>
            <person name="Wu X.Y."/>
            <person name="Wu W.L."/>
            <person name="Chen Y.Y."/>
            <person name="Chang S.B."/>
            <person name="Sakamoto S."/>
            <person name="Ohme-Takagi M."/>
            <person name="Yagi M."/>
            <person name="Zeng S.J."/>
            <person name="Shen C.Y."/>
            <person name="Yeh C.M."/>
            <person name="Luo Y.B."/>
            <person name="Tsai W.C."/>
            <person name="Van de Peer Y."/>
            <person name="Liu Z.J."/>
        </authorList>
    </citation>
    <scope>NUCLEOTIDE SEQUENCE [LARGE SCALE GENOMIC DNA]</scope>
    <source>
        <strain evidence="2">cv. Shenzhen</strain>
        <tissue evidence="1">Stem</tissue>
    </source>
</reference>
<evidence type="ECO:0008006" key="3">
    <source>
        <dbReference type="Google" id="ProtNLM"/>
    </source>
</evidence>
<dbReference type="STRING" id="1088818.A0A2I0AUI5"/>
<keyword evidence="2" id="KW-1185">Reference proteome</keyword>
<dbReference type="OrthoDB" id="608866at2759"/>
<accession>A0A2I0AUI5</accession>
<gene>
    <name evidence="1" type="ORF">AXF42_Ash001306</name>
</gene>
<dbReference type="Gene3D" id="1.10.10.60">
    <property type="entry name" value="Homeodomain-like"/>
    <property type="match status" value="1"/>
</dbReference>
<dbReference type="AlphaFoldDB" id="A0A2I0AUI5"/>